<proteinExistence type="predicted"/>
<gene>
    <name evidence="2" type="ORF">DFR42_101334</name>
</gene>
<evidence type="ECO:0000259" key="1">
    <source>
        <dbReference type="Pfam" id="PF00550"/>
    </source>
</evidence>
<dbReference type="EMBL" id="QJKB01000001">
    <property type="protein sequence ID" value="PXX46759.1"/>
    <property type="molecule type" value="Genomic_DNA"/>
</dbReference>
<dbReference type="SUPFAM" id="SSF47336">
    <property type="entry name" value="ACP-like"/>
    <property type="match status" value="1"/>
</dbReference>
<comment type="caution">
    <text evidence="2">The sequence shown here is derived from an EMBL/GenBank/DDBJ whole genome shotgun (WGS) entry which is preliminary data.</text>
</comment>
<feature type="domain" description="Carrier" evidence="1">
    <location>
        <begin position="18"/>
        <end position="78"/>
    </location>
</feature>
<reference evidence="2 3" key="1">
    <citation type="submission" date="2018-05" db="EMBL/GenBank/DDBJ databases">
        <title>Genomic Encyclopedia of Type Strains, Phase IV (KMG-IV): sequencing the most valuable type-strain genomes for metagenomic binning, comparative biology and taxonomic classification.</title>
        <authorList>
            <person name="Goeker M."/>
        </authorList>
    </citation>
    <scope>NUCLEOTIDE SEQUENCE [LARGE SCALE GENOMIC DNA]</scope>
    <source>
        <strain evidence="2 3">DSM 19792</strain>
    </source>
</reference>
<name>A0A318JH88_9BURK</name>
<dbReference type="InterPro" id="IPR009081">
    <property type="entry name" value="PP-bd_ACP"/>
</dbReference>
<dbReference type="Pfam" id="PF00550">
    <property type="entry name" value="PP-binding"/>
    <property type="match status" value="1"/>
</dbReference>
<accession>A0A318JH88</accession>
<dbReference type="InterPro" id="IPR036736">
    <property type="entry name" value="ACP-like_sf"/>
</dbReference>
<organism evidence="2 3">
    <name type="scientific">Undibacterium pigrum</name>
    <dbReference type="NCBI Taxonomy" id="401470"/>
    <lineage>
        <taxon>Bacteria</taxon>
        <taxon>Pseudomonadati</taxon>
        <taxon>Pseudomonadota</taxon>
        <taxon>Betaproteobacteria</taxon>
        <taxon>Burkholderiales</taxon>
        <taxon>Oxalobacteraceae</taxon>
        <taxon>Undibacterium</taxon>
    </lineage>
</organism>
<dbReference type="Proteomes" id="UP000247792">
    <property type="component" value="Unassembled WGS sequence"/>
</dbReference>
<protein>
    <submittedName>
        <fullName evidence="2">Acyl carrier protein</fullName>
    </submittedName>
</protein>
<dbReference type="AlphaFoldDB" id="A0A318JH88"/>
<evidence type="ECO:0000313" key="2">
    <source>
        <dbReference type="EMBL" id="PXX46759.1"/>
    </source>
</evidence>
<dbReference type="Gene3D" id="1.10.1200.10">
    <property type="entry name" value="ACP-like"/>
    <property type="match status" value="1"/>
</dbReference>
<sequence>MPSVVLNFAAKVKIDMTIEKIFSEVFGLPESSIIDTLILTEIGSWDSLAHMILITRLEDTYQIQFNGDQIADMKSVGDARKALLAQGANI</sequence>
<evidence type="ECO:0000313" key="3">
    <source>
        <dbReference type="Proteomes" id="UP000247792"/>
    </source>
</evidence>
<keyword evidence="3" id="KW-1185">Reference proteome</keyword>
<dbReference type="OrthoDB" id="5326335at2"/>